<dbReference type="PANTHER" id="PTHR31438">
    <property type="entry name" value="LYSINE N-ACYLTRANSFERASE C17G9.06C-RELATED"/>
    <property type="match status" value="1"/>
</dbReference>
<dbReference type="Proteomes" id="UP001215143">
    <property type="component" value="Chromosome"/>
</dbReference>
<keyword evidence="3" id="KW-0012">Acyltransferase</keyword>
<keyword evidence="3" id="KW-0808">Transferase</keyword>
<organism evidence="3 4">
    <name type="scientific">Shouchella hunanensis</name>
    <dbReference type="NCBI Taxonomy" id="766894"/>
    <lineage>
        <taxon>Bacteria</taxon>
        <taxon>Bacillati</taxon>
        <taxon>Bacillota</taxon>
        <taxon>Bacilli</taxon>
        <taxon>Bacillales</taxon>
        <taxon>Bacillaceae</taxon>
        <taxon>Shouchella</taxon>
    </lineage>
</organism>
<evidence type="ECO:0000313" key="4">
    <source>
        <dbReference type="Proteomes" id="UP001215143"/>
    </source>
</evidence>
<evidence type="ECO:0000256" key="1">
    <source>
        <dbReference type="ARBA" id="ARBA00023251"/>
    </source>
</evidence>
<protein>
    <submittedName>
        <fullName evidence="3">GNAT family N-acetyltransferase</fullName>
        <ecNumber evidence="3">2.3.1.-</ecNumber>
    </submittedName>
</protein>
<dbReference type="PROSITE" id="PS51186">
    <property type="entry name" value="GNAT"/>
    <property type="match status" value="1"/>
</dbReference>
<evidence type="ECO:0000313" key="3">
    <source>
        <dbReference type="EMBL" id="WDF02637.1"/>
    </source>
</evidence>
<evidence type="ECO:0000259" key="2">
    <source>
        <dbReference type="PROSITE" id="PS51186"/>
    </source>
</evidence>
<proteinExistence type="predicted"/>
<sequence length="180" mass="20802">MYKKDPTIRPLKQGDKAFLLKWLTTEEVLAFYEGRDRQFTEALIQEKFYADTEEDRWIGEVGGVPIAYLQSYQLTVGDKRTYGYSVYQPVYGMDLFIGEVTYWNKGFGSAFIHLLIARIREKDAAAIVTVDPRVKNVRAIACYKKCGFSIVGKVEKREWHEGSYHDVYIMETKETNGIVT</sequence>
<accession>A0ABY7W419</accession>
<keyword evidence="4" id="KW-1185">Reference proteome</keyword>
<reference evidence="3 4" key="1">
    <citation type="submission" date="2023-02" db="EMBL/GenBank/DDBJ databases">
        <authorList>
            <person name="Liu G."/>
        </authorList>
    </citation>
    <scope>NUCLEOTIDE SEQUENCE [LARGE SCALE GENOMIC DNA]</scope>
    <source>
        <strain evidence="3 4">DSM 23008</strain>
    </source>
</reference>
<name>A0ABY7W419_9BACI</name>
<dbReference type="Gene3D" id="3.40.630.30">
    <property type="match status" value="1"/>
</dbReference>
<dbReference type="SUPFAM" id="SSF55729">
    <property type="entry name" value="Acyl-CoA N-acyltransferases (Nat)"/>
    <property type="match status" value="1"/>
</dbReference>
<gene>
    <name evidence="3" type="ORF">PQ477_14065</name>
</gene>
<dbReference type="PANTHER" id="PTHR31438:SF1">
    <property type="entry name" value="LYSINE N-ACYLTRANSFERASE C17G9.06C-RELATED"/>
    <property type="match status" value="1"/>
</dbReference>
<dbReference type="Pfam" id="PF13523">
    <property type="entry name" value="Acetyltransf_8"/>
    <property type="match status" value="1"/>
</dbReference>
<feature type="domain" description="N-acetyltransferase" evidence="2">
    <location>
        <begin position="6"/>
        <end position="175"/>
    </location>
</feature>
<dbReference type="GO" id="GO:0016746">
    <property type="term" value="F:acyltransferase activity"/>
    <property type="evidence" value="ECO:0007669"/>
    <property type="project" value="UniProtKB-KW"/>
</dbReference>
<dbReference type="EC" id="2.3.1.-" evidence="3"/>
<dbReference type="RefSeq" id="WP_274272241.1">
    <property type="nucleotide sequence ID" value="NZ_CP117834.1"/>
</dbReference>
<dbReference type="InterPro" id="IPR016181">
    <property type="entry name" value="Acyl_CoA_acyltransferase"/>
</dbReference>
<dbReference type="EMBL" id="CP117834">
    <property type="protein sequence ID" value="WDF02637.1"/>
    <property type="molecule type" value="Genomic_DNA"/>
</dbReference>
<dbReference type="InterPro" id="IPR000182">
    <property type="entry name" value="GNAT_dom"/>
</dbReference>
<keyword evidence="1" id="KW-0046">Antibiotic resistance</keyword>